<reference evidence="2" key="1">
    <citation type="submission" date="2022-09" db="EMBL/GenBank/DDBJ databases">
        <title>Actin cytoskeleton and complex cell architecture in an #Asgard archaeon.</title>
        <authorList>
            <person name="Ponce Toledo R.I."/>
            <person name="Schleper C."/>
            <person name="Rodrigues Oliveira T."/>
            <person name="Wollweber F."/>
            <person name="Xu J."/>
            <person name="Rittmann S."/>
            <person name="Klingl A."/>
            <person name="Pilhofer M."/>
        </authorList>
    </citation>
    <scope>NUCLEOTIDE SEQUENCE</scope>
    <source>
        <strain evidence="2">B-35</strain>
    </source>
</reference>
<sequence>MKKNICVIGTGNLGSRHLQALKKINFPLKIHVVDPNQNSLKIAEQRYNSVEECEAKHTISYHNKIDFSDIDFEVAIIATNSDVRKMVIENLLAKNHVEKFVLEKVLFQKLEDYNYVENLLKTNKSEAWVNCPRRMFFVYKEIKDIIGGNKFSFSISGSKFNLMSNAIHFIDIIAFLTDSTEFVVDTSELIPKLSKSKRQGFYEMNGKLNIKFKNGTSGFLHCLPSGNLPLINEIYTDEKRIILKESELEILTYNPQISEKWIKKEIKFPYQSELTNILIEDLIKTNSCELTSYSDSKKLHLSIFKPVLDYINNFSDSKYEILPFS</sequence>
<organism evidence="2 3">
    <name type="scientific">Candidatus Lokiarchaeum ossiferum</name>
    <dbReference type="NCBI Taxonomy" id="2951803"/>
    <lineage>
        <taxon>Archaea</taxon>
        <taxon>Promethearchaeati</taxon>
        <taxon>Promethearchaeota</taxon>
        <taxon>Promethearchaeia</taxon>
        <taxon>Promethearchaeales</taxon>
        <taxon>Promethearchaeaceae</taxon>
        <taxon>Candidatus Lokiarchaeum</taxon>
    </lineage>
</organism>
<keyword evidence="3" id="KW-1185">Reference proteome</keyword>
<dbReference type="InterPro" id="IPR036291">
    <property type="entry name" value="NAD(P)-bd_dom_sf"/>
</dbReference>
<feature type="domain" description="Gfo/Idh/MocA-like oxidoreductase N-terminal" evidence="1">
    <location>
        <begin position="4"/>
        <end position="130"/>
    </location>
</feature>
<dbReference type="Proteomes" id="UP001208689">
    <property type="component" value="Chromosome"/>
</dbReference>
<dbReference type="PANTHER" id="PTHR43377:SF1">
    <property type="entry name" value="BILIVERDIN REDUCTASE A"/>
    <property type="match status" value="1"/>
</dbReference>
<dbReference type="EMBL" id="CP104013">
    <property type="protein sequence ID" value="UYP48059.1"/>
    <property type="molecule type" value="Genomic_DNA"/>
</dbReference>
<dbReference type="Gene3D" id="3.40.50.720">
    <property type="entry name" value="NAD(P)-binding Rossmann-like Domain"/>
    <property type="match status" value="1"/>
</dbReference>
<accession>A0ABY6I026</accession>
<evidence type="ECO:0000313" key="2">
    <source>
        <dbReference type="EMBL" id="UYP48059.1"/>
    </source>
</evidence>
<dbReference type="InterPro" id="IPR000683">
    <property type="entry name" value="Gfo/Idh/MocA-like_OxRdtase_N"/>
</dbReference>
<name>A0ABY6I026_9ARCH</name>
<proteinExistence type="predicted"/>
<dbReference type="SUPFAM" id="SSF51735">
    <property type="entry name" value="NAD(P)-binding Rossmann-fold domains"/>
    <property type="match status" value="1"/>
</dbReference>
<evidence type="ECO:0000313" key="3">
    <source>
        <dbReference type="Proteomes" id="UP001208689"/>
    </source>
</evidence>
<protein>
    <recommendedName>
        <fullName evidence="1">Gfo/Idh/MocA-like oxidoreductase N-terminal domain-containing protein</fullName>
    </recommendedName>
</protein>
<evidence type="ECO:0000259" key="1">
    <source>
        <dbReference type="Pfam" id="PF01408"/>
    </source>
</evidence>
<dbReference type="PANTHER" id="PTHR43377">
    <property type="entry name" value="BILIVERDIN REDUCTASE A"/>
    <property type="match status" value="1"/>
</dbReference>
<dbReference type="InterPro" id="IPR051450">
    <property type="entry name" value="Gfo/Idh/MocA_Oxidoreductases"/>
</dbReference>
<dbReference type="Pfam" id="PF01408">
    <property type="entry name" value="GFO_IDH_MocA"/>
    <property type="match status" value="1"/>
</dbReference>
<gene>
    <name evidence="2" type="ORF">NEF87_004344</name>
</gene>